<feature type="domain" description="Cbl-PTB" evidence="9">
    <location>
        <begin position="1"/>
        <end position="216"/>
    </location>
</feature>
<dbReference type="Ensembl" id="ENSAPET00000013992.1">
    <property type="protein sequence ID" value="ENSAPEP00000013629.1"/>
    <property type="gene ID" value="ENSAPEG00000009368.1"/>
</dbReference>
<organism evidence="10 11">
    <name type="scientific">Amphiprion percula</name>
    <name type="common">Orange clownfish</name>
    <name type="synonym">Lutjanus percula</name>
    <dbReference type="NCBI Taxonomy" id="161767"/>
    <lineage>
        <taxon>Eukaryota</taxon>
        <taxon>Metazoa</taxon>
        <taxon>Chordata</taxon>
        <taxon>Craniata</taxon>
        <taxon>Vertebrata</taxon>
        <taxon>Euteleostomi</taxon>
        <taxon>Actinopterygii</taxon>
        <taxon>Neopterygii</taxon>
        <taxon>Teleostei</taxon>
        <taxon>Neoteleostei</taxon>
        <taxon>Acanthomorphata</taxon>
        <taxon>Ovalentaria</taxon>
        <taxon>Pomacentridae</taxon>
        <taxon>Amphiprion</taxon>
    </lineage>
</organism>
<dbReference type="Pfam" id="PF00097">
    <property type="entry name" value="zf-C3HC4"/>
    <property type="match status" value="1"/>
</dbReference>
<reference evidence="10" key="3">
    <citation type="submission" date="2025-09" db="UniProtKB">
        <authorList>
            <consortium name="Ensembl"/>
        </authorList>
    </citation>
    <scope>IDENTIFICATION</scope>
</reference>
<evidence type="ECO:0000256" key="7">
    <source>
        <dbReference type="SAM" id="MobiDB-lite"/>
    </source>
</evidence>
<dbReference type="GO" id="GO:0017124">
    <property type="term" value="F:SH3 domain binding"/>
    <property type="evidence" value="ECO:0007669"/>
    <property type="project" value="TreeGrafter"/>
</dbReference>
<dbReference type="PROSITE" id="PS00518">
    <property type="entry name" value="ZF_RING_1"/>
    <property type="match status" value="1"/>
</dbReference>
<comment type="catalytic activity">
    <reaction evidence="6">
        <text>S-ubiquitinyl-[E2 ubiquitin-conjugating enzyme]-L-cysteine + [acceptor protein]-L-lysine = [E2 ubiquitin-conjugating enzyme]-L-cysteine + N(6)-ubiquitinyl-[acceptor protein]-L-lysine.</text>
        <dbReference type="EC" id="2.3.2.27"/>
    </reaction>
</comment>
<dbReference type="FunFam" id="3.30.40.10:FF:000015">
    <property type="entry name" value="E3 ubiquitin-protein ligase CBL"/>
    <property type="match status" value="1"/>
</dbReference>
<keyword evidence="11" id="KW-1185">Reference proteome</keyword>
<keyword evidence="1 6" id="KW-0479">Metal-binding</keyword>
<evidence type="ECO:0000256" key="5">
    <source>
        <dbReference type="PROSITE-ProRule" id="PRU00175"/>
    </source>
</evidence>
<dbReference type="Pfam" id="PF02762">
    <property type="entry name" value="Cbl_N3"/>
    <property type="match status" value="1"/>
</dbReference>
<dbReference type="Gene3D" id="3.30.40.10">
    <property type="entry name" value="Zinc/RING finger domain, C3HC4 (zinc finger)"/>
    <property type="match status" value="1"/>
</dbReference>
<name>A0A3P8SNE1_AMPPE</name>
<keyword evidence="6" id="KW-0808">Transferase</keyword>
<dbReference type="GO" id="GO:0023051">
    <property type="term" value="P:regulation of signaling"/>
    <property type="evidence" value="ECO:0007669"/>
    <property type="project" value="InterPro"/>
</dbReference>
<comment type="function">
    <text evidence="6">E3 ubiquitin-protein ligase which accepts ubiquitin from specific E2 ubiquitin-conjugating enzymes, and transfers it to substrates, generally promoting their degradation by the proteasome.</text>
</comment>
<dbReference type="InterPro" id="IPR013083">
    <property type="entry name" value="Znf_RING/FYVE/PHD"/>
</dbReference>
<dbReference type="SUPFAM" id="SSF55550">
    <property type="entry name" value="SH2 domain"/>
    <property type="match status" value="1"/>
</dbReference>
<dbReference type="Gene3D" id="1.20.930.20">
    <property type="entry name" value="Adaptor protein Cbl, N-terminal domain"/>
    <property type="match status" value="1"/>
</dbReference>
<dbReference type="GO" id="GO:0016567">
    <property type="term" value="P:protein ubiquitination"/>
    <property type="evidence" value="ECO:0007669"/>
    <property type="project" value="UniProtKB-UniPathway"/>
</dbReference>
<keyword evidence="3 6" id="KW-0862">Zinc</keyword>
<dbReference type="PROSITE" id="PS51506">
    <property type="entry name" value="CBL_PTB"/>
    <property type="match status" value="1"/>
</dbReference>
<dbReference type="InterPro" id="IPR018957">
    <property type="entry name" value="Znf_C3HC4_RING-type"/>
</dbReference>
<dbReference type="SUPFAM" id="SSF57850">
    <property type="entry name" value="RING/U-box"/>
    <property type="match status" value="1"/>
</dbReference>
<evidence type="ECO:0000313" key="11">
    <source>
        <dbReference type="Proteomes" id="UP000265080"/>
    </source>
</evidence>
<feature type="compositionally biased region" description="Pro residues" evidence="7">
    <location>
        <begin position="322"/>
        <end position="334"/>
    </location>
</feature>
<evidence type="ECO:0000256" key="1">
    <source>
        <dbReference type="ARBA" id="ARBA00022723"/>
    </source>
</evidence>
<sequence length="366" mass="41219">GRSLKTENVERLRNLTKLSLIFSHMLAELKAIFPNGLFQGDNFRITKADAAEFWRRSFGDKTIVPWRTFRQALHEFHPISSGLEAMALKSTIDLTCNDYISVFEFDIFTRLFQPWSSLLRNWNSLAVTHPGYMAFLTYDEVKARLHRFIHKPGSYIFRLSCTRLGQWAIGYVTADGNILQTIPITNHSFRPSLTDTERDCDYLFPDGRAQNPDLTGLCEPSPQDHIKVTQEQYELYCEMGSTFQLCKICAENDKDVKIEPCRHLMCTSCLTAWQESEGQGCPFCRCEIKGTEPIVVDPFHPKASGASFAGFQGSSRAEVERPPSPVSQLPPVPPRLDLLQQRSSSSHNALGQGATAKVSTCAVKIS</sequence>
<dbReference type="InterPro" id="IPR024162">
    <property type="entry name" value="Adaptor_Cbl"/>
</dbReference>
<evidence type="ECO:0000256" key="6">
    <source>
        <dbReference type="RuleBase" id="RU367001"/>
    </source>
</evidence>
<dbReference type="Gene3D" id="1.10.238.10">
    <property type="entry name" value="EF-hand"/>
    <property type="match status" value="1"/>
</dbReference>
<keyword evidence="6" id="KW-0833">Ubl conjugation pathway</keyword>
<evidence type="ECO:0000259" key="8">
    <source>
        <dbReference type="PROSITE" id="PS50089"/>
    </source>
</evidence>
<dbReference type="Proteomes" id="UP000265080">
    <property type="component" value="Chromosome 15"/>
</dbReference>
<dbReference type="Gene3D" id="3.30.505.10">
    <property type="entry name" value="SH2 domain"/>
    <property type="match status" value="1"/>
</dbReference>
<dbReference type="GO" id="GO:0061630">
    <property type="term" value="F:ubiquitin protein ligase activity"/>
    <property type="evidence" value="ECO:0007669"/>
    <property type="project" value="UniProtKB-EC"/>
</dbReference>
<dbReference type="GO" id="GO:0007166">
    <property type="term" value="P:cell surface receptor signaling pathway"/>
    <property type="evidence" value="ECO:0007669"/>
    <property type="project" value="InterPro"/>
</dbReference>
<dbReference type="InterPro" id="IPR014741">
    <property type="entry name" value="Adaptor_Cbl_EF_hand-like"/>
</dbReference>
<dbReference type="GO" id="GO:0045121">
    <property type="term" value="C:membrane raft"/>
    <property type="evidence" value="ECO:0007669"/>
    <property type="project" value="TreeGrafter"/>
</dbReference>
<dbReference type="InterPro" id="IPR011992">
    <property type="entry name" value="EF-hand-dom_pair"/>
</dbReference>
<comment type="pathway">
    <text evidence="6">Protein modification; protein ubiquitination.</text>
</comment>
<comment type="domain">
    <text evidence="6">The N-terminus is composed of the phosphotyrosine binding (PTB) domain, a short linker region and the RING-type zinc finger. The PTB domain, which is also called TKB (tyrosine kinase binding) domain, is composed of three different subdomains: a four-helix bundle (4H), a calcium-binding EF hand and a divergent SH2 domain.</text>
</comment>
<evidence type="ECO:0000259" key="9">
    <source>
        <dbReference type="PROSITE" id="PS51506"/>
    </source>
</evidence>
<dbReference type="SUPFAM" id="SSF47473">
    <property type="entry name" value="EF-hand"/>
    <property type="match status" value="1"/>
</dbReference>
<proteinExistence type="predicted"/>
<dbReference type="GO" id="GO:0008270">
    <property type="term" value="F:zinc ion binding"/>
    <property type="evidence" value="ECO:0007669"/>
    <property type="project" value="UniProtKB-KW"/>
</dbReference>
<dbReference type="GO" id="GO:0005886">
    <property type="term" value="C:plasma membrane"/>
    <property type="evidence" value="ECO:0007669"/>
    <property type="project" value="TreeGrafter"/>
</dbReference>
<dbReference type="InterPro" id="IPR003153">
    <property type="entry name" value="Adaptor_Cbl_N_hlx"/>
</dbReference>
<feature type="domain" description="RING-type" evidence="8">
    <location>
        <begin position="246"/>
        <end position="285"/>
    </location>
</feature>
<dbReference type="SMART" id="SM00184">
    <property type="entry name" value="RING"/>
    <property type="match status" value="1"/>
</dbReference>
<dbReference type="InterPro" id="IPR036537">
    <property type="entry name" value="Adaptor_Cbl_N_dom_sf"/>
</dbReference>
<dbReference type="SUPFAM" id="SSF47668">
    <property type="entry name" value="N-terminal domain of cbl (N-cbl)"/>
    <property type="match status" value="1"/>
</dbReference>
<dbReference type="EC" id="2.3.2.27" evidence="6"/>
<feature type="region of interest" description="Disordered" evidence="7">
    <location>
        <begin position="311"/>
        <end position="351"/>
    </location>
</feature>
<dbReference type="GO" id="GO:0030971">
    <property type="term" value="F:receptor tyrosine kinase binding"/>
    <property type="evidence" value="ECO:0007669"/>
    <property type="project" value="TreeGrafter"/>
</dbReference>
<dbReference type="Pfam" id="PF02761">
    <property type="entry name" value="Cbl_N2"/>
    <property type="match status" value="1"/>
</dbReference>
<dbReference type="InterPro" id="IPR024159">
    <property type="entry name" value="Cbl_PTB"/>
</dbReference>
<dbReference type="GO" id="GO:0001784">
    <property type="term" value="F:phosphotyrosine residue binding"/>
    <property type="evidence" value="ECO:0007669"/>
    <property type="project" value="UniProtKB-UniRule"/>
</dbReference>
<evidence type="ECO:0000256" key="3">
    <source>
        <dbReference type="ARBA" id="ARBA00022833"/>
    </source>
</evidence>
<accession>A0A3P8SNE1</accession>
<dbReference type="FunFam" id="1.10.238.10:FF:000022">
    <property type="entry name" value="E3 ubiquitin-protein ligase CBL"/>
    <property type="match status" value="1"/>
</dbReference>
<reference evidence="10" key="2">
    <citation type="submission" date="2025-08" db="UniProtKB">
        <authorList>
            <consortium name="Ensembl"/>
        </authorList>
    </citation>
    <scope>IDENTIFICATION</scope>
</reference>
<dbReference type="CDD" id="cd09920">
    <property type="entry name" value="SH2_Cbl-b_TKB"/>
    <property type="match status" value="1"/>
</dbReference>
<dbReference type="InterPro" id="IPR014742">
    <property type="entry name" value="Adaptor_Cbl_SH2-like"/>
</dbReference>
<protein>
    <recommendedName>
        <fullName evidence="6">E3 ubiquitin-protein ligase CBL</fullName>
        <ecNumber evidence="6">2.3.2.27</ecNumber>
    </recommendedName>
</protein>
<dbReference type="GeneTree" id="ENSGT00940000155772"/>
<keyword evidence="2 5" id="KW-0863">Zinc-finger</keyword>
<dbReference type="CDD" id="cd16708">
    <property type="entry name" value="RING-HC_Cbl"/>
    <property type="match status" value="1"/>
</dbReference>
<dbReference type="InterPro" id="IPR001841">
    <property type="entry name" value="Znf_RING"/>
</dbReference>
<evidence type="ECO:0000256" key="4">
    <source>
        <dbReference type="ARBA" id="ARBA00022837"/>
    </source>
</evidence>
<evidence type="ECO:0000256" key="2">
    <source>
        <dbReference type="ARBA" id="ARBA00022771"/>
    </source>
</evidence>
<evidence type="ECO:0000313" key="10">
    <source>
        <dbReference type="Ensembl" id="ENSAPEP00000013629.1"/>
    </source>
</evidence>
<dbReference type="Pfam" id="PF02262">
    <property type="entry name" value="Cbl_N"/>
    <property type="match status" value="1"/>
</dbReference>
<keyword evidence="4 6" id="KW-0106">Calcium</keyword>
<dbReference type="AlphaFoldDB" id="A0A3P8SNE1"/>
<dbReference type="PANTHER" id="PTHR23007">
    <property type="entry name" value="CBL"/>
    <property type="match status" value="1"/>
</dbReference>
<dbReference type="PROSITE" id="PS50089">
    <property type="entry name" value="ZF_RING_2"/>
    <property type="match status" value="1"/>
</dbReference>
<dbReference type="GO" id="GO:0005509">
    <property type="term" value="F:calcium ion binding"/>
    <property type="evidence" value="ECO:0007669"/>
    <property type="project" value="UniProtKB-UniRule"/>
</dbReference>
<dbReference type="UniPathway" id="UPA00143"/>
<dbReference type="PANTHER" id="PTHR23007:SF5">
    <property type="entry name" value="E3 UBIQUITIN-PROTEIN LIGASE CBL"/>
    <property type="match status" value="1"/>
</dbReference>
<dbReference type="InterPro" id="IPR036860">
    <property type="entry name" value="SH2_dom_sf"/>
</dbReference>
<dbReference type="InterPro" id="IPR017907">
    <property type="entry name" value="Znf_RING_CS"/>
</dbReference>
<reference evidence="10 11" key="1">
    <citation type="submission" date="2018-03" db="EMBL/GenBank/DDBJ databases">
        <title>Finding Nemo's genes: A chromosome-scale reference assembly of the genome of the orange clownfish Amphiprion percula.</title>
        <authorList>
            <person name="Lehmann R."/>
        </authorList>
    </citation>
    <scope>NUCLEOTIDE SEQUENCE</scope>
</reference>